<comment type="similarity">
    <text evidence="3">Belongs to the fatty acid desaturase type 1 family.</text>
</comment>
<dbReference type="GO" id="GO:0042761">
    <property type="term" value="P:very long-chain fatty acid biosynthetic process"/>
    <property type="evidence" value="ECO:0007669"/>
    <property type="project" value="TreeGrafter"/>
</dbReference>
<evidence type="ECO:0000256" key="2">
    <source>
        <dbReference type="ARBA" id="ARBA00005189"/>
    </source>
</evidence>
<proteinExistence type="inferred from homology"/>
<evidence type="ECO:0000256" key="9">
    <source>
        <dbReference type="ARBA" id="ARBA00023098"/>
    </source>
</evidence>
<reference evidence="12 13" key="1">
    <citation type="submission" date="2018-10" db="EMBL/GenBank/DDBJ databases">
        <title>A high-quality apple genome assembly.</title>
        <authorList>
            <person name="Hu J."/>
        </authorList>
    </citation>
    <scope>NUCLEOTIDE SEQUENCE [LARGE SCALE GENOMIC DNA]</scope>
    <source>
        <strain evidence="13">cv. HFTH1</strain>
        <tissue evidence="12">Young leaf</tissue>
    </source>
</reference>
<evidence type="ECO:0000256" key="7">
    <source>
        <dbReference type="ARBA" id="ARBA00022989"/>
    </source>
</evidence>
<evidence type="ECO:0000256" key="11">
    <source>
        <dbReference type="ARBA" id="ARBA00023160"/>
    </source>
</evidence>
<accession>A0A498IL17</accession>
<gene>
    <name evidence="12" type="ORF">DVH24_013154</name>
</gene>
<protein>
    <recommendedName>
        <fullName evidence="14">Fatty acid desaturase domain-containing protein</fullName>
    </recommendedName>
</protein>
<keyword evidence="7" id="KW-1133">Transmembrane helix</keyword>
<dbReference type="GO" id="GO:0016717">
    <property type="term" value="F:oxidoreductase activity, acting on paired donors, with oxidation of a pair of donors resulting in the reduction of molecular oxygen to two molecules of water"/>
    <property type="evidence" value="ECO:0007669"/>
    <property type="project" value="InterPro"/>
</dbReference>
<keyword evidence="13" id="KW-1185">Reference proteome</keyword>
<dbReference type="STRING" id="3750.A0A498IL17"/>
<evidence type="ECO:0000313" key="12">
    <source>
        <dbReference type="EMBL" id="RXH83909.1"/>
    </source>
</evidence>
<keyword evidence="10" id="KW-0472">Membrane</keyword>
<keyword evidence="9" id="KW-0443">Lipid metabolism</keyword>
<evidence type="ECO:0008006" key="14">
    <source>
        <dbReference type="Google" id="ProtNLM"/>
    </source>
</evidence>
<dbReference type="AlphaFoldDB" id="A0A498IL17"/>
<comment type="caution">
    <text evidence="12">The sequence shown here is derived from an EMBL/GenBank/DDBJ whole genome shotgun (WGS) entry which is preliminary data.</text>
</comment>
<dbReference type="EMBL" id="RDQH01000337">
    <property type="protein sequence ID" value="RXH83909.1"/>
    <property type="molecule type" value="Genomic_DNA"/>
</dbReference>
<dbReference type="PANTHER" id="PTHR11351">
    <property type="entry name" value="ACYL-COA DESATURASE"/>
    <property type="match status" value="1"/>
</dbReference>
<evidence type="ECO:0000256" key="3">
    <source>
        <dbReference type="ARBA" id="ARBA00009295"/>
    </source>
</evidence>
<evidence type="ECO:0000313" key="13">
    <source>
        <dbReference type="Proteomes" id="UP000290289"/>
    </source>
</evidence>
<dbReference type="Proteomes" id="UP000290289">
    <property type="component" value="Chromosome 11"/>
</dbReference>
<evidence type="ECO:0000256" key="4">
    <source>
        <dbReference type="ARBA" id="ARBA00022516"/>
    </source>
</evidence>
<comment type="subcellular location">
    <subcellularLocation>
        <location evidence="1">Membrane</location>
        <topology evidence="1">Multi-pass membrane protein</topology>
    </subcellularLocation>
</comment>
<dbReference type="GO" id="GO:0005789">
    <property type="term" value="C:endoplasmic reticulum membrane"/>
    <property type="evidence" value="ECO:0007669"/>
    <property type="project" value="TreeGrafter"/>
</dbReference>
<sequence length="84" mass="10024">MWGKQVYNTGDLSRNNWYKFHFICFPLVLPHIYKYSLINLEVNYMWLAMVTLGEGWHNNHHAFDYSARHDVKPQPPTESQKLVS</sequence>
<keyword evidence="5" id="KW-0812">Transmembrane</keyword>
<name>A0A498IL17_MALDO</name>
<evidence type="ECO:0000256" key="10">
    <source>
        <dbReference type="ARBA" id="ARBA00023136"/>
    </source>
</evidence>
<evidence type="ECO:0000256" key="1">
    <source>
        <dbReference type="ARBA" id="ARBA00004141"/>
    </source>
</evidence>
<dbReference type="InterPro" id="IPR015876">
    <property type="entry name" value="Acyl-CoA_DS"/>
</dbReference>
<keyword evidence="8" id="KW-0560">Oxidoreductase</keyword>
<comment type="pathway">
    <text evidence="2">Lipid metabolism.</text>
</comment>
<organism evidence="12 13">
    <name type="scientific">Malus domestica</name>
    <name type="common">Apple</name>
    <name type="synonym">Pyrus malus</name>
    <dbReference type="NCBI Taxonomy" id="3750"/>
    <lineage>
        <taxon>Eukaryota</taxon>
        <taxon>Viridiplantae</taxon>
        <taxon>Streptophyta</taxon>
        <taxon>Embryophyta</taxon>
        <taxon>Tracheophyta</taxon>
        <taxon>Spermatophyta</taxon>
        <taxon>Magnoliopsida</taxon>
        <taxon>eudicotyledons</taxon>
        <taxon>Gunneridae</taxon>
        <taxon>Pentapetalae</taxon>
        <taxon>rosids</taxon>
        <taxon>fabids</taxon>
        <taxon>Rosales</taxon>
        <taxon>Rosaceae</taxon>
        <taxon>Amygdaloideae</taxon>
        <taxon>Maleae</taxon>
        <taxon>Malus</taxon>
    </lineage>
</organism>
<keyword evidence="11" id="KW-0275">Fatty acid biosynthesis</keyword>
<evidence type="ECO:0000256" key="8">
    <source>
        <dbReference type="ARBA" id="ARBA00023002"/>
    </source>
</evidence>
<evidence type="ECO:0000256" key="5">
    <source>
        <dbReference type="ARBA" id="ARBA00022692"/>
    </source>
</evidence>
<dbReference type="PANTHER" id="PTHR11351:SF31">
    <property type="entry name" value="DESATURASE 1, ISOFORM A-RELATED"/>
    <property type="match status" value="1"/>
</dbReference>
<evidence type="ECO:0000256" key="6">
    <source>
        <dbReference type="ARBA" id="ARBA00022832"/>
    </source>
</evidence>
<keyword evidence="6" id="KW-0276">Fatty acid metabolism</keyword>
<keyword evidence="4" id="KW-0444">Lipid biosynthesis</keyword>